<comment type="caution">
    <text evidence="1">The sequence shown here is derived from an EMBL/GenBank/DDBJ whole genome shotgun (WGS) entry which is preliminary data.</text>
</comment>
<reference evidence="1 2" key="1">
    <citation type="submission" date="2018-05" db="EMBL/GenBank/DDBJ databases">
        <title>Genomic Encyclopedia of Archaeal and Bacterial Type Strains, Phase II (KMG-II): from individual species to whole genera.</title>
        <authorList>
            <person name="Goeker M."/>
        </authorList>
    </citation>
    <scope>NUCLEOTIDE SEQUENCE [LARGE SCALE GENOMIC DNA]</scope>
    <source>
        <strain evidence="1 2">DSM 19975</strain>
    </source>
</reference>
<dbReference type="EMBL" id="QGHA01000002">
    <property type="protein sequence ID" value="PWK78766.1"/>
    <property type="molecule type" value="Genomic_DNA"/>
</dbReference>
<dbReference type="AlphaFoldDB" id="A0A316HE43"/>
<gene>
    <name evidence="1" type="ORF">LX99_01218</name>
</gene>
<evidence type="ECO:0000313" key="2">
    <source>
        <dbReference type="Proteomes" id="UP000245678"/>
    </source>
</evidence>
<keyword evidence="2" id="KW-1185">Reference proteome</keyword>
<sequence length="100" mass="11291">MICLTGLPENWQSVCIHIGTMKNNNFESIFDAYQLVSGAKIKGKNHDEIFELGAYDALKRGYVLYPLEQGVKFDDFSVMISEKELKNNFLIEAVKQSIAA</sequence>
<accession>A0A316HE43</accession>
<evidence type="ECO:0000313" key="1">
    <source>
        <dbReference type="EMBL" id="PWK78766.1"/>
    </source>
</evidence>
<protein>
    <submittedName>
        <fullName evidence="1">Uncharacterized protein</fullName>
    </submittedName>
</protein>
<dbReference type="Proteomes" id="UP000245678">
    <property type="component" value="Unassembled WGS sequence"/>
</dbReference>
<organism evidence="1 2">
    <name type="scientific">Mucilaginibacter oryzae</name>
    <dbReference type="NCBI Taxonomy" id="468058"/>
    <lineage>
        <taxon>Bacteria</taxon>
        <taxon>Pseudomonadati</taxon>
        <taxon>Bacteroidota</taxon>
        <taxon>Sphingobacteriia</taxon>
        <taxon>Sphingobacteriales</taxon>
        <taxon>Sphingobacteriaceae</taxon>
        <taxon>Mucilaginibacter</taxon>
    </lineage>
</organism>
<name>A0A316HE43_9SPHI</name>
<proteinExistence type="predicted"/>